<proteinExistence type="predicted"/>
<name>A0A2X3DFN5_KLEPN</name>
<organism evidence="2 3">
    <name type="scientific">Klebsiella pneumoniae</name>
    <dbReference type="NCBI Taxonomy" id="573"/>
    <lineage>
        <taxon>Bacteria</taxon>
        <taxon>Pseudomonadati</taxon>
        <taxon>Pseudomonadota</taxon>
        <taxon>Gammaproteobacteria</taxon>
        <taxon>Enterobacterales</taxon>
        <taxon>Enterobacteriaceae</taxon>
        <taxon>Klebsiella/Raoultella group</taxon>
        <taxon>Klebsiella</taxon>
        <taxon>Klebsiella pneumoniae complex</taxon>
    </lineage>
</organism>
<reference evidence="2 3" key="1">
    <citation type="submission" date="2018-06" db="EMBL/GenBank/DDBJ databases">
        <authorList>
            <consortium name="Pathogen Informatics"/>
            <person name="Doyle S."/>
        </authorList>
    </citation>
    <scope>NUCLEOTIDE SEQUENCE [LARGE SCALE GENOMIC DNA]</scope>
    <source>
        <strain evidence="2 3">NCTC9601</strain>
    </source>
</reference>
<sequence length="135" mass="15765">MIGADGEWLLTRCFLRRSRYYADIIKANPAQGKYLNGWLTASTNWRTPVRRLSAVRFPSHATDMGKGWEETLREGRRDRLRQEVLHRVAGGPPPVPRDYTGCDGTHASYYRKGWDSVDIRDIVWQCQRYKEKHNV</sequence>
<evidence type="ECO:0000313" key="3">
    <source>
        <dbReference type="Proteomes" id="UP000251123"/>
    </source>
</evidence>
<dbReference type="Pfam" id="PF09374">
    <property type="entry name" value="PG_binding_3"/>
    <property type="match status" value="1"/>
</dbReference>
<accession>A0A2X3DFN5</accession>
<feature type="domain" description="Peptidoglycan binding" evidence="1">
    <location>
        <begin position="5"/>
        <end position="40"/>
    </location>
</feature>
<evidence type="ECO:0000259" key="1">
    <source>
        <dbReference type="Pfam" id="PF09374"/>
    </source>
</evidence>
<gene>
    <name evidence="2" type="ORF">NCTC9601_06103</name>
</gene>
<protein>
    <recommendedName>
        <fullName evidence="1">Peptidoglycan binding domain-containing protein</fullName>
    </recommendedName>
</protein>
<dbReference type="EMBL" id="UASN01000022">
    <property type="protein sequence ID" value="SQC19635.1"/>
    <property type="molecule type" value="Genomic_DNA"/>
</dbReference>
<evidence type="ECO:0000313" key="2">
    <source>
        <dbReference type="EMBL" id="SQC19635.1"/>
    </source>
</evidence>
<dbReference type="Proteomes" id="UP000251123">
    <property type="component" value="Unassembled WGS sequence"/>
</dbReference>
<dbReference type="AlphaFoldDB" id="A0A2X3DFN5"/>
<dbReference type="InterPro" id="IPR018537">
    <property type="entry name" value="Peptidoglycan-bd_3"/>
</dbReference>